<keyword evidence="7" id="KW-1185">Reference proteome</keyword>
<gene>
    <name evidence="6" type="ORF">GCM10007932_24680</name>
</gene>
<dbReference type="InterPro" id="IPR015422">
    <property type="entry name" value="PyrdxlP-dep_Trfase_small"/>
</dbReference>
<dbReference type="Gene3D" id="3.40.640.10">
    <property type="entry name" value="Type I PLP-dependent aspartate aminotransferase-like (Major domain)"/>
    <property type="match status" value="1"/>
</dbReference>
<dbReference type="Gene3D" id="3.90.1150.10">
    <property type="entry name" value="Aspartate Aminotransferase, domain 1"/>
    <property type="match status" value="1"/>
</dbReference>
<feature type="active site" description="Proton acceptor" evidence="3">
    <location>
        <position position="197"/>
    </location>
</feature>
<dbReference type="InterPro" id="IPR015421">
    <property type="entry name" value="PyrdxlP-dep_Trfase_major"/>
</dbReference>
<dbReference type="PIRSF" id="PIRSF000390">
    <property type="entry name" value="PLP_StrS"/>
    <property type="match status" value="1"/>
</dbReference>
<evidence type="ECO:0000256" key="4">
    <source>
        <dbReference type="PIRSR" id="PIRSR000390-2"/>
    </source>
</evidence>
<evidence type="ECO:0000256" key="5">
    <source>
        <dbReference type="RuleBase" id="RU004508"/>
    </source>
</evidence>
<dbReference type="CDD" id="cd00616">
    <property type="entry name" value="AHBA_syn"/>
    <property type="match status" value="1"/>
</dbReference>
<dbReference type="AlphaFoldDB" id="A0AAV5NRH4"/>
<name>A0AAV5NRH4_9VIBR</name>
<protein>
    <submittedName>
        <fullName evidence="6">Aminotransferase</fullName>
    </submittedName>
</protein>
<dbReference type="Proteomes" id="UP001156690">
    <property type="component" value="Unassembled WGS sequence"/>
</dbReference>
<dbReference type="InterPro" id="IPR015424">
    <property type="entry name" value="PyrdxlP-dep_Trfase"/>
</dbReference>
<keyword evidence="1 4" id="KW-0663">Pyridoxal phosphate</keyword>
<evidence type="ECO:0000256" key="2">
    <source>
        <dbReference type="ARBA" id="ARBA00037999"/>
    </source>
</evidence>
<reference evidence="7" key="1">
    <citation type="journal article" date="2019" name="Int. J. Syst. Evol. Microbiol.">
        <title>The Global Catalogue of Microorganisms (GCM) 10K type strain sequencing project: providing services to taxonomists for standard genome sequencing and annotation.</title>
        <authorList>
            <consortium name="The Broad Institute Genomics Platform"/>
            <consortium name="The Broad Institute Genome Sequencing Center for Infectious Disease"/>
            <person name="Wu L."/>
            <person name="Ma J."/>
        </authorList>
    </citation>
    <scope>NUCLEOTIDE SEQUENCE [LARGE SCALE GENOMIC DNA]</scope>
    <source>
        <strain evidence="7">NBRC 15640</strain>
    </source>
</reference>
<evidence type="ECO:0000256" key="3">
    <source>
        <dbReference type="PIRSR" id="PIRSR000390-1"/>
    </source>
</evidence>
<dbReference type="EMBL" id="BSNX01000028">
    <property type="protein sequence ID" value="GLQ73108.1"/>
    <property type="molecule type" value="Genomic_DNA"/>
</dbReference>
<dbReference type="PANTHER" id="PTHR30244:SF34">
    <property type="entry name" value="DTDP-4-AMINO-4,6-DIDEOXYGALACTOSE TRANSAMINASE"/>
    <property type="match status" value="1"/>
</dbReference>
<evidence type="ECO:0000256" key="1">
    <source>
        <dbReference type="ARBA" id="ARBA00022898"/>
    </source>
</evidence>
<dbReference type="PANTHER" id="PTHR30244">
    <property type="entry name" value="TRANSAMINASE"/>
    <property type="match status" value="1"/>
</dbReference>
<dbReference type="GO" id="GO:0000271">
    <property type="term" value="P:polysaccharide biosynthetic process"/>
    <property type="evidence" value="ECO:0007669"/>
    <property type="project" value="TreeGrafter"/>
</dbReference>
<accession>A0AAV5NRH4</accession>
<keyword evidence="6" id="KW-0032">Aminotransferase</keyword>
<dbReference type="Pfam" id="PF01041">
    <property type="entry name" value="DegT_DnrJ_EryC1"/>
    <property type="match status" value="1"/>
</dbReference>
<keyword evidence="6" id="KW-0808">Transferase</keyword>
<dbReference type="InterPro" id="IPR000653">
    <property type="entry name" value="DegT/StrS_aminotransferase"/>
</dbReference>
<evidence type="ECO:0000313" key="7">
    <source>
        <dbReference type="Proteomes" id="UP001156690"/>
    </source>
</evidence>
<organism evidence="6 7">
    <name type="scientific">Vibrio penaeicida</name>
    <dbReference type="NCBI Taxonomy" id="104609"/>
    <lineage>
        <taxon>Bacteria</taxon>
        <taxon>Pseudomonadati</taxon>
        <taxon>Pseudomonadota</taxon>
        <taxon>Gammaproteobacteria</taxon>
        <taxon>Vibrionales</taxon>
        <taxon>Vibrionaceae</taxon>
        <taxon>Vibrio</taxon>
    </lineage>
</organism>
<comment type="similarity">
    <text evidence="2 5">Belongs to the DegT/DnrJ/EryC1 family.</text>
</comment>
<proteinExistence type="inferred from homology"/>
<dbReference type="RefSeq" id="WP_101114564.1">
    <property type="nucleotide sequence ID" value="NZ_AP025144.1"/>
</dbReference>
<dbReference type="GO" id="GO:0030170">
    <property type="term" value="F:pyridoxal phosphate binding"/>
    <property type="evidence" value="ECO:0007669"/>
    <property type="project" value="TreeGrafter"/>
</dbReference>
<dbReference type="SUPFAM" id="SSF53383">
    <property type="entry name" value="PLP-dependent transferases"/>
    <property type="match status" value="1"/>
</dbReference>
<dbReference type="GO" id="GO:0008483">
    <property type="term" value="F:transaminase activity"/>
    <property type="evidence" value="ECO:0007669"/>
    <property type="project" value="UniProtKB-KW"/>
</dbReference>
<sequence length="409" mass="45379">MSNKTLALLGGEPIVSEPLPAWPSLDKSVLGDIENILETGEINYWTGNRGRQFEADLESYLGDGHVITTTNGTSALHTAFTSLGISDGDEIICQPYTFIASAFSIMQAGAKPVFADVDESHTLDASKLERHITPKTKAILVVHTFGVPSDMDAINAIAKAHNLLVIEDCAQALGSQYDGQLLGTVSDAGCFSFCQSKHITTGGEGGAIFVGSEDLAWKCRSFRDHGFDVEKRLHLFELEQKLPYIHVRLGFNFRMTEIQSAIGIKELAKFNSGNLEQRIKNGKRLTALLEEHPLVSHLPIDDEKRVNSYWWAPYILDMSLLDCDIKTFANAMAAEGVPAYPVPWPEIYKEQAFANMEGSPSLEEWQADCPMAKTLGETTLVFHTHPVYDEHLMEAFYAAFNKVYEHYKK</sequence>
<feature type="modified residue" description="N6-(pyridoxal phosphate)lysine" evidence="4">
    <location>
        <position position="197"/>
    </location>
</feature>
<evidence type="ECO:0000313" key="6">
    <source>
        <dbReference type="EMBL" id="GLQ73108.1"/>
    </source>
</evidence>
<comment type="caution">
    <text evidence="6">The sequence shown here is derived from an EMBL/GenBank/DDBJ whole genome shotgun (WGS) entry which is preliminary data.</text>
</comment>